<dbReference type="GO" id="GO:0008305">
    <property type="term" value="C:integrin complex"/>
    <property type="evidence" value="ECO:0007669"/>
    <property type="project" value="TreeGrafter"/>
</dbReference>
<comment type="subcellular location">
    <subcellularLocation>
        <location evidence="1 17">Cell membrane</location>
        <topology evidence="1 17">Single-pass type I membrane protein</topology>
    </subcellularLocation>
</comment>
<dbReference type="Pfam" id="PF07965">
    <property type="entry name" value="Integrin_B_tail"/>
    <property type="match status" value="1"/>
</dbReference>
<dbReference type="EMBL" id="JAGTTL010000001">
    <property type="protein sequence ID" value="KAK6329471.1"/>
    <property type="molecule type" value="Genomic_DNA"/>
</dbReference>
<evidence type="ECO:0000256" key="10">
    <source>
        <dbReference type="ARBA" id="ARBA00022842"/>
    </source>
</evidence>
<dbReference type="SUPFAM" id="SSF141072">
    <property type="entry name" value="CalX-like"/>
    <property type="match status" value="2"/>
</dbReference>
<reference evidence="21 22" key="1">
    <citation type="submission" date="2021-04" db="EMBL/GenBank/DDBJ databases">
        <authorList>
            <person name="De Guttry C."/>
            <person name="Zahm M."/>
            <person name="Klopp C."/>
            <person name="Cabau C."/>
            <person name="Louis A."/>
            <person name="Berthelot C."/>
            <person name="Parey E."/>
            <person name="Roest Crollius H."/>
            <person name="Montfort J."/>
            <person name="Robinson-Rechavi M."/>
            <person name="Bucao C."/>
            <person name="Bouchez O."/>
            <person name="Gislard M."/>
            <person name="Lluch J."/>
            <person name="Milhes M."/>
            <person name="Lampietro C."/>
            <person name="Lopez Roques C."/>
            <person name="Donnadieu C."/>
            <person name="Braasch I."/>
            <person name="Desvignes T."/>
            <person name="Postlethwait J."/>
            <person name="Bobe J."/>
            <person name="Wedekind C."/>
            <person name="Guiguen Y."/>
        </authorList>
    </citation>
    <scope>NUCLEOTIDE SEQUENCE [LARGE SCALE GENOMIC DNA]</scope>
    <source>
        <strain evidence="21">Cs_M1</strain>
        <tissue evidence="21">Blood</tissue>
    </source>
</reference>
<dbReference type="GO" id="GO:0007160">
    <property type="term" value="P:cell-matrix adhesion"/>
    <property type="evidence" value="ECO:0007669"/>
    <property type="project" value="TreeGrafter"/>
</dbReference>
<comment type="similarity">
    <text evidence="2 17">Belongs to the integrin beta chain family.</text>
</comment>
<dbReference type="InterPro" id="IPR013783">
    <property type="entry name" value="Ig-like_fold"/>
</dbReference>
<dbReference type="Pfam" id="PF03160">
    <property type="entry name" value="Calx-beta"/>
    <property type="match status" value="2"/>
</dbReference>
<dbReference type="SUPFAM" id="SSF53300">
    <property type="entry name" value="vWA-like"/>
    <property type="match status" value="1"/>
</dbReference>
<evidence type="ECO:0000256" key="2">
    <source>
        <dbReference type="ARBA" id="ARBA00007449"/>
    </source>
</evidence>
<dbReference type="GO" id="GO:0046872">
    <property type="term" value="F:metal ion binding"/>
    <property type="evidence" value="ECO:0007669"/>
    <property type="project" value="UniProtKB-KW"/>
</dbReference>
<dbReference type="GO" id="GO:0098609">
    <property type="term" value="P:cell-cell adhesion"/>
    <property type="evidence" value="ECO:0007669"/>
    <property type="project" value="TreeGrafter"/>
</dbReference>
<dbReference type="Pfam" id="PF17205">
    <property type="entry name" value="PSI_integrin"/>
    <property type="match status" value="1"/>
</dbReference>
<evidence type="ECO:0000256" key="19">
    <source>
        <dbReference type="SAM" id="SignalP"/>
    </source>
</evidence>
<evidence type="ECO:0000256" key="12">
    <source>
        <dbReference type="ARBA" id="ARBA00022989"/>
    </source>
</evidence>
<evidence type="ECO:0000256" key="8">
    <source>
        <dbReference type="ARBA" id="ARBA00022737"/>
    </source>
</evidence>
<evidence type="ECO:0000259" key="20">
    <source>
        <dbReference type="PROSITE" id="PS50853"/>
    </source>
</evidence>
<evidence type="ECO:0000256" key="3">
    <source>
        <dbReference type="ARBA" id="ARBA00022475"/>
    </source>
</evidence>
<keyword evidence="7 19" id="KW-0732">Signal</keyword>
<dbReference type="GO" id="GO:0016477">
    <property type="term" value="P:cell migration"/>
    <property type="evidence" value="ECO:0007669"/>
    <property type="project" value="TreeGrafter"/>
</dbReference>
<dbReference type="SMART" id="SM00060">
    <property type="entry name" value="FN3"/>
    <property type="match status" value="4"/>
</dbReference>
<feature type="signal peptide" evidence="19">
    <location>
        <begin position="1"/>
        <end position="23"/>
    </location>
</feature>
<keyword evidence="22" id="KW-1185">Reference proteome</keyword>
<dbReference type="InterPro" id="IPR038081">
    <property type="entry name" value="CalX-like_sf"/>
</dbReference>
<keyword evidence="11 17" id="KW-0130">Cell adhesion</keyword>
<evidence type="ECO:0000256" key="1">
    <source>
        <dbReference type="ARBA" id="ARBA00004251"/>
    </source>
</evidence>
<dbReference type="InterPro" id="IPR033760">
    <property type="entry name" value="Integrin_beta_N"/>
</dbReference>
<evidence type="ECO:0000256" key="15">
    <source>
        <dbReference type="ARBA" id="ARBA00023157"/>
    </source>
</evidence>
<evidence type="ECO:0000256" key="18">
    <source>
        <dbReference type="SAM" id="MobiDB-lite"/>
    </source>
</evidence>
<dbReference type="Proteomes" id="UP001356427">
    <property type="component" value="Unassembled WGS sequence"/>
</dbReference>
<dbReference type="InterPro" id="IPR057243">
    <property type="entry name" value="Integrin_I-EGF_CS"/>
</dbReference>
<evidence type="ECO:0000256" key="11">
    <source>
        <dbReference type="ARBA" id="ARBA00022889"/>
    </source>
</evidence>
<evidence type="ECO:0000256" key="6">
    <source>
        <dbReference type="ARBA" id="ARBA00022723"/>
    </source>
</evidence>
<proteinExistence type="inferred from homology"/>
<dbReference type="SMART" id="SM00237">
    <property type="entry name" value="Calx_beta"/>
    <property type="match status" value="2"/>
</dbReference>
<feature type="domain" description="Fibronectin type-III" evidence="20">
    <location>
        <begin position="1334"/>
        <end position="1433"/>
    </location>
</feature>
<feature type="domain" description="Fibronectin type-III" evidence="20">
    <location>
        <begin position="1651"/>
        <end position="1744"/>
    </location>
</feature>
<keyword evidence="10" id="KW-0460">Magnesium</keyword>
<dbReference type="PROSITE" id="PS51257">
    <property type="entry name" value="PROKAR_LIPOPROTEIN"/>
    <property type="match status" value="1"/>
</dbReference>
<accession>A0AAN8MLI0</accession>
<dbReference type="InterPro" id="IPR036465">
    <property type="entry name" value="vWFA_dom_sf"/>
</dbReference>
<dbReference type="InterPro" id="IPR015812">
    <property type="entry name" value="Integrin_bsu"/>
</dbReference>
<dbReference type="Gene3D" id="3.40.50.410">
    <property type="entry name" value="von Willebrand factor, type A domain"/>
    <property type="match status" value="1"/>
</dbReference>
<dbReference type="GO" id="GO:0005178">
    <property type="term" value="F:integrin binding"/>
    <property type="evidence" value="ECO:0007669"/>
    <property type="project" value="TreeGrafter"/>
</dbReference>
<evidence type="ECO:0000256" key="5">
    <source>
        <dbReference type="ARBA" id="ARBA00022692"/>
    </source>
</evidence>
<keyword evidence="9" id="KW-0106">Calcium</keyword>
<sequence>MGRWTLYLLVGVVLAVLTASCYAQKVNHCLAARANTCSACIQSGKGCAYCPDEIFDGPRCDLLENIIDHGCNSAMTAESSMSIERNQRIDMLMKRPQVAPQEMSMTLLPGEEREIEMEVFEPAKGPLDLYILMDFSNSMEDDLDNLKRMGAELAELVGKLSDDYTIGFGKFVDKVVEPQTDMRPSKLAQPWPNSDPPFSFRNVITLTSDLPSFTKKLQKERISGNLDAPEGGFDAILQAAVCGEKIGWRDHATHLLVFSTESAFHYEADGANVLAGIMPRNDEQCHLDPQGKYTEDTRQDYPSVPTLVRLLGKHNIIPIFAVTNHSFTYYQKLHEYFPIAELGLLQEDSANILSILEKAFENIRSKISIRAEDRPKAIEAQILSYSGSVAQAGTFKVKPGEIGKFKVRVKANEMVGEAHVCKLEQGDKQGKMRVKPTTFSTALNINAEVLCKICDCEKTPFPNAVRCTGHGDLVCGKCQCYDGWLGPFCNCSASASTDAGTSCRGPGVEEPCSGRGDCLCGTCVCYNTDQYEGPLCQFDKSQCQRYGGFLCNDRGRCFMGQCACAEGWEGPACECPMSNQTCLDTKGGVCNGRGVCKCGRCKCQDSGLPMTPTCEANFQAQLGMCEDKRSCVQCQAWKTGEKKGGDKCDQCQFKVTMVDELKENKEVIEACSFRDEDDDCTYHYTVDYPEDQTGKELEVQVLKKKDCPPAGFLWLIPLIMFLMLLLGLLSLCCWKYCACCKSCLALLPCCGRGRTVGFKEDQYTLRQSLLTSDHLDTPLVRTGPPKSTDVVRWKITDNVHRSPNHPLAQVQANPKETIQFPLSLRLNRLFTDSLSQPDARDTEMLRREVDDNLNEVYKQVPGAQRVQNTTFRLQRNAGKRNEHTIVDTVLSAPRSSYPNIVKLTEKNVQSGNFQDLKVVPGYYTVATDREAAGAVEFQEGVEAVDVRVPLFIKEEDEDKKQLLVEAVDVPLGIAEIGKRFVNITVIKEHAKCVMSFLQPAYTYSRQDRVANVPISREIIEDGHALVSYRTRDLTAKDKKDYVTVDGDLSYGPGETQQTVPVRLLELGEGDGLLKDTQVKQFVMDLSNPRQGAKLGRYPRTTVTITDQPEPSVVMFMKSTQNFSTSDPTYSIPVVRTRNKEGPATVHWRTRNAKRFELSGPLKFGPGETEKNIVIDPRSHPGPIKPETFQLELFDPSTKAVVGERKTTMVAVTDGGVPENVQIQQSMGFINQTATSPGGRLYPPTNVKAKATGPRSIRLNWDPLGRPLGYKVKYWIYGDPEADAQVMDVKTTHAELANLYPYCDYEMKVCGYNGLGDGSYSDMVPCQTLEDVPSEPGRLAFNVISPTVTQVSWAEPAETNGVITAYEVLYTPINDDTKPMGAAKKVKIDNPKKRMLLIENLQLAQTYCYKVRAKNSVGWGPFKEATINLASQPTRPMSNIPIVDAEAGDEYDGYLMYSSEVMKSPTGSKRPSVSDEEPTNGRLEQNFLFPGGNNSMSRSAKMSSSSYSQVSPMSTLSSSHRGGAGGSMTTESTTTYLSGQGGNSLSRTQVIGGGTRTENVVMRKRSENRGYYEYDDNIRDSIVIGDLSSGLSGYTDGQSTYGFSPAQSQSQYAYSMSQAFRARTQSEDVNDALLNLDRVLQESPLAPGVPDTPSRLIFSALGPTALKISWQEPHCDRDVLGYCVLYQLLNGGDVKRINMSSPADNSVVVQDLLPNHSYLFKVKAQSQEGWGQEREGVITIESAVDPNSPLSPMPGSPFTLSTPSAPGPLVFTALSPEALQLSWEKPRKPNGDILGYVVTCEHLHGGGDVRSFQVSGDSAETSLMVPDLIENMPYKFKVQARTTEGFGPEREGIITIESQDGGDMSQLGGLGGMSQLGGLGGMSQLGGLGGMSQLGGLGGMSQLGGLGGMSQLGGLGGMSQLGGLGGMSQLGGLGGMSQLGGLGGMSQYSSQSSTKRDVYQLPTEGSTHTNVTHTMINDPSTHTNVTHTMINDPYHSGDGMIMMGHTETSGMVTRHVTKEVVQRSMQVAGTSSVTKKVERSVYKS</sequence>
<dbReference type="InterPro" id="IPR040622">
    <property type="entry name" value="EGF_integrin_1"/>
</dbReference>
<dbReference type="PROSITE" id="PS52047">
    <property type="entry name" value="I_EGF_2"/>
    <property type="match status" value="2"/>
</dbReference>
<dbReference type="Gene3D" id="2.60.40.1510">
    <property type="entry name" value="ntegrin, alpha v. Chain A, domain 3"/>
    <property type="match status" value="1"/>
</dbReference>
<dbReference type="PROSITE" id="PS00243">
    <property type="entry name" value="I_EGF_1"/>
    <property type="match status" value="2"/>
</dbReference>
<dbReference type="PROSITE" id="PS50853">
    <property type="entry name" value="FN3"/>
    <property type="match status" value="4"/>
</dbReference>
<evidence type="ECO:0000313" key="21">
    <source>
        <dbReference type="EMBL" id="KAK6329471.1"/>
    </source>
</evidence>
<dbReference type="SUPFAM" id="SSF57196">
    <property type="entry name" value="EGF/Laminin"/>
    <property type="match status" value="1"/>
</dbReference>
<keyword evidence="8" id="KW-0677">Repeat</keyword>
<evidence type="ECO:0000256" key="16">
    <source>
        <dbReference type="ARBA" id="ARBA00023180"/>
    </source>
</evidence>
<protein>
    <recommendedName>
        <fullName evidence="17">Integrin beta</fullName>
    </recommendedName>
</protein>
<feature type="domain" description="Fibronectin type-III" evidence="20">
    <location>
        <begin position="1764"/>
        <end position="1860"/>
    </location>
</feature>
<dbReference type="SUPFAM" id="SSF103575">
    <property type="entry name" value="Plexin repeat"/>
    <property type="match status" value="1"/>
</dbReference>
<keyword evidence="15" id="KW-1015">Disulfide bond</keyword>
<dbReference type="SUPFAM" id="SSF49265">
    <property type="entry name" value="Fibronectin type III"/>
    <property type="match status" value="2"/>
</dbReference>
<dbReference type="PRINTS" id="PR01186">
    <property type="entry name" value="INTEGRINB"/>
</dbReference>
<dbReference type="Gene3D" id="2.60.40.10">
    <property type="entry name" value="Immunoglobulins"/>
    <property type="match status" value="4"/>
</dbReference>
<comment type="caution">
    <text evidence="21">The sequence shown here is derived from an EMBL/GenBank/DDBJ whole genome shotgun (WGS) entry which is preliminary data.</text>
</comment>
<dbReference type="PROSITE" id="PS00022">
    <property type="entry name" value="EGF_1"/>
    <property type="match status" value="1"/>
</dbReference>
<dbReference type="InterPro" id="IPR036349">
    <property type="entry name" value="Integrin_bsu_tail_dom_sf"/>
</dbReference>
<organism evidence="21 22">
    <name type="scientific">Coregonus suidteri</name>
    <dbReference type="NCBI Taxonomy" id="861788"/>
    <lineage>
        <taxon>Eukaryota</taxon>
        <taxon>Metazoa</taxon>
        <taxon>Chordata</taxon>
        <taxon>Craniata</taxon>
        <taxon>Vertebrata</taxon>
        <taxon>Euteleostomi</taxon>
        <taxon>Actinopterygii</taxon>
        <taxon>Neopterygii</taxon>
        <taxon>Teleostei</taxon>
        <taxon>Protacanthopterygii</taxon>
        <taxon>Salmoniformes</taxon>
        <taxon>Salmonidae</taxon>
        <taxon>Coregoninae</taxon>
        <taxon>Coregonus</taxon>
    </lineage>
</organism>
<dbReference type="GO" id="GO:0005925">
    <property type="term" value="C:focal adhesion"/>
    <property type="evidence" value="ECO:0007669"/>
    <property type="project" value="TreeGrafter"/>
</dbReference>
<dbReference type="SMART" id="SM01242">
    <property type="entry name" value="Integrin_B_tail"/>
    <property type="match status" value="1"/>
</dbReference>
<evidence type="ECO:0000256" key="4">
    <source>
        <dbReference type="ARBA" id="ARBA00022536"/>
    </source>
</evidence>
<keyword evidence="14" id="KW-0472">Membrane</keyword>
<dbReference type="PANTHER" id="PTHR10082:SF42">
    <property type="entry name" value="INTEGRIN BETA-4"/>
    <property type="match status" value="1"/>
</dbReference>
<dbReference type="GO" id="GO:0033627">
    <property type="term" value="P:cell adhesion mediated by integrin"/>
    <property type="evidence" value="ECO:0007669"/>
    <property type="project" value="TreeGrafter"/>
</dbReference>
<dbReference type="InterPro" id="IPR002369">
    <property type="entry name" value="Integrin_bsu_VWA"/>
</dbReference>
<dbReference type="InterPro" id="IPR003644">
    <property type="entry name" value="Calx_beta"/>
</dbReference>
<dbReference type="InterPro" id="IPR000742">
    <property type="entry name" value="EGF"/>
</dbReference>
<evidence type="ECO:0000256" key="7">
    <source>
        <dbReference type="ARBA" id="ARBA00022729"/>
    </source>
</evidence>
<dbReference type="Gene3D" id="3.30.1680.10">
    <property type="entry name" value="ligand-binding face of the semaphorins, domain 2"/>
    <property type="match status" value="1"/>
</dbReference>
<dbReference type="SMART" id="SM00187">
    <property type="entry name" value="INB"/>
    <property type="match status" value="1"/>
</dbReference>
<keyword evidence="13 17" id="KW-0401">Integrin</keyword>
<feature type="domain" description="Fibronectin type-III" evidence="20">
    <location>
        <begin position="1242"/>
        <end position="1330"/>
    </location>
</feature>
<dbReference type="GO" id="GO:0009986">
    <property type="term" value="C:cell surface"/>
    <property type="evidence" value="ECO:0007669"/>
    <property type="project" value="TreeGrafter"/>
</dbReference>
<feature type="compositionally biased region" description="Low complexity" evidence="18">
    <location>
        <begin position="1494"/>
        <end position="1513"/>
    </location>
</feature>
<dbReference type="InterPro" id="IPR012896">
    <property type="entry name" value="Integrin_bsu_tail"/>
</dbReference>
<dbReference type="CDD" id="cd00063">
    <property type="entry name" value="FN3"/>
    <property type="match status" value="4"/>
</dbReference>
<dbReference type="InterPro" id="IPR003961">
    <property type="entry name" value="FN3_dom"/>
</dbReference>
<dbReference type="InterPro" id="IPR036116">
    <property type="entry name" value="FN3_sf"/>
</dbReference>
<dbReference type="Pfam" id="PF18372">
    <property type="entry name" value="I-EGF_1"/>
    <property type="match status" value="1"/>
</dbReference>
<gene>
    <name evidence="21" type="ORF">J4Q44_G00014490</name>
</gene>
<name>A0AAN8MLI0_9TELE</name>
<feature type="chain" id="PRO_5042876607" description="Integrin beta" evidence="19">
    <location>
        <begin position="24"/>
        <end position="2043"/>
    </location>
</feature>
<keyword evidence="16" id="KW-0325">Glycoprotein</keyword>
<keyword evidence="3" id="KW-1003">Cell membrane</keyword>
<dbReference type="FunFam" id="2.60.40.10:FF:000146">
    <property type="entry name" value="Integrin beta"/>
    <property type="match status" value="1"/>
</dbReference>
<feature type="region of interest" description="Disordered" evidence="18">
    <location>
        <begin position="1461"/>
        <end position="1529"/>
    </location>
</feature>
<evidence type="ECO:0000256" key="14">
    <source>
        <dbReference type="ARBA" id="ARBA00023136"/>
    </source>
</evidence>
<dbReference type="GO" id="GO:0007229">
    <property type="term" value="P:integrin-mediated signaling pathway"/>
    <property type="evidence" value="ECO:0007669"/>
    <property type="project" value="UniProtKB-KW"/>
</dbReference>
<keyword evidence="12" id="KW-1133">Transmembrane helix</keyword>
<evidence type="ECO:0000256" key="17">
    <source>
        <dbReference type="RuleBase" id="RU000633"/>
    </source>
</evidence>
<keyword evidence="6" id="KW-0479">Metal-binding</keyword>
<evidence type="ECO:0000256" key="13">
    <source>
        <dbReference type="ARBA" id="ARBA00023037"/>
    </source>
</evidence>
<dbReference type="Gene3D" id="4.10.1240.30">
    <property type="match status" value="1"/>
</dbReference>
<evidence type="ECO:0000313" key="22">
    <source>
        <dbReference type="Proteomes" id="UP001356427"/>
    </source>
</evidence>
<dbReference type="Gene3D" id="2.10.25.10">
    <property type="entry name" value="Laminin"/>
    <property type="match status" value="3"/>
</dbReference>
<dbReference type="Pfam" id="PF00041">
    <property type="entry name" value="fn3"/>
    <property type="match status" value="4"/>
</dbReference>
<dbReference type="FunFam" id="3.40.50.410:FF:000036">
    <property type="entry name" value="Integrin beta"/>
    <property type="match status" value="1"/>
</dbReference>
<dbReference type="FunFam" id="2.10.25.10:FF:000036">
    <property type="entry name" value="Integrin beta"/>
    <property type="match status" value="1"/>
</dbReference>
<dbReference type="PANTHER" id="PTHR10082">
    <property type="entry name" value="INTEGRIN BETA SUBUNIT"/>
    <property type="match status" value="1"/>
</dbReference>
<keyword evidence="5 17" id="KW-0812">Transmembrane</keyword>
<dbReference type="SUPFAM" id="SSF69687">
    <property type="entry name" value="Integrin beta tail domain"/>
    <property type="match status" value="1"/>
</dbReference>
<evidence type="ECO:0000256" key="9">
    <source>
        <dbReference type="ARBA" id="ARBA00022837"/>
    </source>
</evidence>
<dbReference type="Pfam" id="PF23106">
    <property type="entry name" value="EGF_Teneurin"/>
    <property type="match status" value="1"/>
</dbReference>
<dbReference type="Pfam" id="PF00362">
    <property type="entry name" value="Integrin_beta"/>
    <property type="match status" value="1"/>
</dbReference>
<dbReference type="Gene3D" id="2.60.40.2030">
    <property type="match status" value="2"/>
</dbReference>
<keyword evidence="4" id="KW-0245">EGF-like domain</keyword>